<dbReference type="AlphaFoldDB" id="A0A831LQC6"/>
<gene>
    <name evidence="1" type="ORF">ENN90_08205</name>
</gene>
<evidence type="ECO:0000313" key="1">
    <source>
        <dbReference type="EMBL" id="HDR51588.1"/>
    </source>
</evidence>
<organism evidence="1">
    <name type="scientific">Mariniphaga anaerophila</name>
    <dbReference type="NCBI Taxonomy" id="1484053"/>
    <lineage>
        <taxon>Bacteria</taxon>
        <taxon>Pseudomonadati</taxon>
        <taxon>Bacteroidota</taxon>
        <taxon>Bacteroidia</taxon>
        <taxon>Marinilabiliales</taxon>
        <taxon>Prolixibacteraceae</taxon>
        <taxon>Mariniphaga</taxon>
    </lineage>
</organism>
<name>A0A831LQC6_9BACT</name>
<comment type="caution">
    <text evidence="1">The sequence shown here is derived from an EMBL/GenBank/DDBJ whole genome shotgun (WGS) entry which is preliminary data.</text>
</comment>
<dbReference type="EMBL" id="DSDK01000450">
    <property type="protein sequence ID" value="HDR51588.1"/>
    <property type="molecule type" value="Genomic_DNA"/>
</dbReference>
<dbReference type="Proteomes" id="UP000886047">
    <property type="component" value="Unassembled WGS sequence"/>
</dbReference>
<protein>
    <submittedName>
        <fullName evidence="1">Uncharacterized protein</fullName>
    </submittedName>
</protein>
<reference evidence="1" key="1">
    <citation type="journal article" date="2020" name="mSystems">
        <title>Genome- and Community-Level Interaction Insights into Carbon Utilization and Element Cycling Functions of Hydrothermarchaeota in Hydrothermal Sediment.</title>
        <authorList>
            <person name="Zhou Z."/>
            <person name="Liu Y."/>
            <person name="Xu W."/>
            <person name="Pan J."/>
            <person name="Luo Z.H."/>
            <person name="Li M."/>
        </authorList>
    </citation>
    <scope>NUCLEOTIDE SEQUENCE [LARGE SCALE GENOMIC DNA]</scope>
    <source>
        <strain evidence="1">SpSt-1217</strain>
    </source>
</reference>
<sequence>MMSLALTNSTIDKYFRFLTKLDNVSKKKLIVKLTESIEVREESDFDLASLYGAWEDSKTSDEILKDIRESRIEKNDISYF</sequence>
<proteinExistence type="predicted"/>
<accession>A0A831LQC6</accession>